<organism evidence="3 4">
    <name type="scientific">Litchfieldia salsa</name>
    <dbReference type="NCBI Taxonomy" id="930152"/>
    <lineage>
        <taxon>Bacteria</taxon>
        <taxon>Bacillati</taxon>
        <taxon>Bacillota</taxon>
        <taxon>Bacilli</taxon>
        <taxon>Bacillales</taxon>
        <taxon>Bacillaceae</taxon>
        <taxon>Litchfieldia</taxon>
    </lineage>
</organism>
<dbReference type="CDD" id="cd02440">
    <property type="entry name" value="AdoMet_MTases"/>
    <property type="match status" value="1"/>
</dbReference>
<dbReference type="PROSITE" id="PS00092">
    <property type="entry name" value="N6_MTASE"/>
    <property type="match status" value="1"/>
</dbReference>
<dbReference type="Gene3D" id="3.40.50.150">
    <property type="entry name" value="Vaccinia Virus protein VP39"/>
    <property type="match status" value="1"/>
</dbReference>
<dbReference type="GO" id="GO:0031167">
    <property type="term" value="P:rRNA methylation"/>
    <property type="evidence" value="ECO:0007669"/>
    <property type="project" value="InterPro"/>
</dbReference>
<sequence>MVLIGSIFNDKCGDYLRVISGICKGRPLKAVPGTSTRPTTDKVKEAIFNMIGPYFDGGIALDLFGGSGGLGIEALSRGIEKTIFVDKEFKAIQTIKENVGNCEFGSRVEIYRNDATRALKALIKREIQFDYIFLDPPYNHQQLEALIMVISDHHLLAEHGYIVAEHDYEVELSNTLGKYSRMKYEKYGITAISVYGNKGLEGSNTHG</sequence>
<protein>
    <submittedName>
        <fullName evidence="3">16S rRNA (Guanine(966)-N(2))-methyltransferase RsmD</fullName>
    </submittedName>
</protein>
<dbReference type="InterPro" id="IPR029063">
    <property type="entry name" value="SAM-dependent_MTases_sf"/>
</dbReference>
<evidence type="ECO:0000313" key="3">
    <source>
        <dbReference type="EMBL" id="SDP28429.1"/>
    </source>
</evidence>
<evidence type="ECO:0000256" key="2">
    <source>
        <dbReference type="ARBA" id="ARBA00022679"/>
    </source>
</evidence>
<dbReference type="PIRSF" id="PIRSF004553">
    <property type="entry name" value="CHP00095"/>
    <property type="match status" value="1"/>
</dbReference>
<dbReference type="AlphaFoldDB" id="A0A1H0RGW2"/>
<dbReference type="NCBIfam" id="TIGR00095">
    <property type="entry name" value="16S rRNA (guanine(966)-N(2))-methyltransferase RsmD"/>
    <property type="match status" value="1"/>
</dbReference>
<accession>A0A1H0RGW2</accession>
<reference evidence="4" key="1">
    <citation type="submission" date="2016-10" db="EMBL/GenBank/DDBJ databases">
        <authorList>
            <person name="Varghese N."/>
            <person name="Submissions S."/>
        </authorList>
    </citation>
    <scope>NUCLEOTIDE SEQUENCE [LARGE SCALE GENOMIC DNA]</scope>
    <source>
        <strain evidence="4">IBRC-M10078</strain>
    </source>
</reference>
<evidence type="ECO:0000256" key="1">
    <source>
        <dbReference type="ARBA" id="ARBA00022603"/>
    </source>
</evidence>
<keyword evidence="2 3" id="KW-0808">Transferase</keyword>
<dbReference type="EMBL" id="FNJU01000002">
    <property type="protein sequence ID" value="SDP28429.1"/>
    <property type="molecule type" value="Genomic_DNA"/>
</dbReference>
<keyword evidence="1 3" id="KW-0489">Methyltransferase</keyword>
<dbReference type="PANTHER" id="PTHR43542:SF1">
    <property type="entry name" value="METHYLTRANSFERASE"/>
    <property type="match status" value="1"/>
</dbReference>
<evidence type="ECO:0000313" key="4">
    <source>
        <dbReference type="Proteomes" id="UP000199159"/>
    </source>
</evidence>
<dbReference type="SUPFAM" id="SSF53335">
    <property type="entry name" value="S-adenosyl-L-methionine-dependent methyltransferases"/>
    <property type="match status" value="1"/>
</dbReference>
<dbReference type="InterPro" id="IPR004398">
    <property type="entry name" value="RNA_MeTrfase_RsmD"/>
</dbReference>
<name>A0A1H0RGW2_9BACI</name>
<dbReference type="STRING" id="930152.SAMN05216565_102194"/>
<keyword evidence="4" id="KW-1185">Reference proteome</keyword>
<dbReference type="GO" id="GO:0003676">
    <property type="term" value="F:nucleic acid binding"/>
    <property type="evidence" value="ECO:0007669"/>
    <property type="project" value="InterPro"/>
</dbReference>
<dbReference type="InterPro" id="IPR002052">
    <property type="entry name" value="DNA_methylase_N6_adenine_CS"/>
</dbReference>
<dbReference type="PANTHER" id="PTHR43542">
    <property type="entry name" value="METHYLTRANSFERASE"/>
    <property type="match status" value="1"/>
</dbReference>
<gene>
    <name evidence="3" type="ORF">SAMN05216565_102194</name>
</gene>
<dbReference type="Proteomes" id="UP000199159">
    <property type="component" value="Unassembled WGS sequence"/>
</dbReference>
<proteinExistence type="predicted"/>
<dbReference type="GO" id="GO:0008168">
    <property type="term" value="F:methyltransferase activity"/>
    <property type="evidence" value="ECO:0007669"/>
    <property type="project" value="UniProtKB-KW"/>
</dbReference>
<dbReference type="Pfam" id="PF03602">
    <property type="entry name" value="Cons_hypoth95"/>
    <property type="match status" value="1"/>
</dbReference>